<dbReference type="NCBIfam" id="TIGR02474">
    <property type="entry name" value="pec_lyase"/>
    <property type="match status" value="1"/>
</dbReference>
<dbReference type="Gene3D" id="1.50.10.20">
    <property type="match status" value="1"/>
</dbReference>
<dbReference type="Proteomes" id="UP001250698">
    <property type="component" value="Unassembled WGS sequence"/>
</dbReference>
<dbReference type="InterPro" id="IPR012334">
    <property type="entry name" value="Pectin_lyas_fold"/>
</dbReference>
<dbReference type="EMBL" id="JAWDJT010000009">
    <property type="protein sequence ID" value="MDU0371504.1"/>
    <property type="molecule type" value="Genomic_DNA"/>
</dbReference>
<protein>
    <submittedName>
        <fullName evidence="6">Pectate lyase</fullName>
        <ecNumber evidence="6">4.2.2.2</ecNumber>
    </submittedName>
</protein>
<dbReference type="PANTHER" id="PTHR31321">
    <property type="entry name" value="ACYL-COA THIOESTER HYDROLASE YBHC-RELATED"/>
    <property type="match status" value="1"/>
</dbReference>
<dbReference type="GO" id="GO:0030570">
    <property type="term" value="F:pectate lyase activity"/>
    <property type="evidence" value="ECO:0007669"/>
    <property type="project" value="UniProtKB-EC"/>
</dbReference>
<comment type="similarity">
    <text evidence="1">Belongs to the pectinesterase family.</text>
</comment>
<sequence length="725" mass="80408">MKRILTLLFLLVGVGEMGILSAQAQQVTVAADGSGQFRTIQAAINSLPDEAGKPRTIYIKNGTYHEKVYLDNKQNLTLNGQSEKGVVLTYSQARDAWRCDPAGSTDDWGAATLNMRNSPDITLENLTVLNPYGFEAAGDVLIPCPQEARGQRKVSKTGHQFALRTMPGTTRLTVKHCTFRALGGDTVSPWDMDAGVYYFQDCTMEGGVDFYCPRGWAYAENCLFICHNPNAAIWHDGTGDEDQKTVLKNCRFEGDPNFKLGRFHRESQFYLLNCRFSKEMADADIYWAQSGPGAKQWGRRVYYSNCHREGGDYAWFKDNLSTAKGSPKARQITADWTFGGRWYPKSKKPATVALKPSNLNKDLFTALPRQTIVSAETSAAAPLPVVAAGAVAPTTPVQDSVAERMLVYQRAVGGWPKMVNEVKVKYDHPLTAAERAAARAATPKSDATIDNEATTREIRHLVATFRSTQNPAYKAAAEKGIRYLLQMQYPNGGFPQYYPDLGSYRHLITYNDDAMVRALLVLRDMARGANGFSVLDAGLTEPASQAVAKGIDCMLKTQYVQNGRLTAWCAQHDEKTLLPAKARAFELASLSGMETVNIVRFLMDTENPTPAIKKSIEAAVAWLQAVKLTGYAIKDVPDPKLPKGFDRIIVPEAGSVIWARFYDLTTNRPIYVGRDSRPHAALADIEYERRTGYAYAGTWPEKLLSRDYPRWQQKWNSAAPAAPKQ</sequence>
<accession>A0ABU3TJF2</accession>
<reference evidence="6 7" key="1">
    <citation type="submission" date="2023-10" db="EMBL/GenBank/DDBJ databases">
        <title>Hymenobacter endophyticus sp. nov., an isolate from the leaf tissues of wheat.</title>
        <authorList>
            <person name="Dai Y."/>
        </authorList>
    </citation>
    <scope>NUCLEOTIDE SEQUENCE [LARGE SCALE GENOMIC DNA]</scope>
    <source>
        <strain evidence="6 7">ZK17L-C2</strain>
    </source>
</reference>
<feature type="chain" id="PRO_5047022808" evidence="4">
    <location>
        <begin position="25"/>
        <end position="725"/>
    </location>
</feature>
<keyword evidence="7" id="KW-1185">Reference proteome</keyword>
<evidence type="ECO:0000313" key="7">
    <source>
        <dbReference type="Proteomes" id="UP001250698"/>
    </source>
</evidence>
<evidence type="ECO:0000313" key="6">
    <source>
        <dbReference type="EMBL" id="MDU0371504.1"/>
    </source>
</evidence>
<keyword evidence="3" id="KW-0063">Aspartyl esterase</keyword>
<dbReference type="PANTHER" id="PTHR31321:SF57">
    <property type="entry name" value="PECTINESTERASE 53-RELATED"/>
    <property type="match status" value="1"/>
</dbReference>
<comment type="caution">
    <text evidence="6">The sequence shown here is derived from an EMBL/GenBank/DDBJ whole genome shotgun (WGS) entry which is preliminary data.</text>
</comment>
<evidence type="ECO:0000259" key="5">
    <source>
        <dbReference type="Pfam" id="PF01095"/>
    </source>
</evidence>
<dbReference type="Gene3D" id="2.160.20.10">
    <property type="entry name" value="Single-stranded right-handed beta-helix, Pectin lyase-like"/>
    <property type="match status" value="1"/>
</dbReference>
<keyword evidence="2" id="KW-0378">Hydrolase</keyword>
<organism evidence="6 7">
    <name type="scientific">Hymenobacter endophyticus</name>
    <dbReference type="NCBI Taxonomy" id="3076335"/>
    <lineage>
        <taxon>Bacteria</taxon>
        <taxon>Pseudomonadati</taxon>
        <taxon>Bacteroidota</taxon>
        <taxon>Cytophagia</taxon>
        <taxon>Cytophagales</taxon>
        <taxon>Hymenobacteraceae</taxon>
        <taxon>Hymenobacter</taxon>
    </lineage>
</organism>
<evidence type="ECO:0000256" key="4">
    <source>
        <dbReference type="SAM" id="SignalP"/>
    </source>
</evidence>
<dbReference type="EC" id="4.2.2.2" evidence="6"/>
<dbReference type="RefSeq" id="WP_315998966.1">
    <property type="nucleotide sequence ID" value="NZ_JAWDJT010000009.1"/>
</dbReference>
<dbReference type="InterPro" id="IPR012669">
    <property type="entry name" value="Pectate_lyase"/>
</dbReference>
<dbReference type="Pfam" id="PF01095">
    <property type="entry name" value="Pectinesterase"/>
    <property type="match status" value="1"/>
</dbReference>
<evidence type="ECO:0000256" key="3">
    <source>
        <dbReference type="ARBA" id="ARBA00023085"/>
    </source>
</evidence>
<name>A0ABU3TJF2_9BACT</name>
<evidence type="ECO:0000256" key="2">
    <source>
        <dbReference type="ARBA" id="ARBA00022801"/>
    </source>
</evidence>
<proteinExistence type="inferred from homology"/>
<dbReference type="Pfam" id="PF09492">
    <property type="entry name" value="Pec_lyase"/>
    <property type="match status" value="1"/>
</dbReference>
<feature type="signal peptide" evidence="4">
    <location>
        <begin position="1"/>
        <end position="24"/>
    </location>
</feature>
<evidence type="ECO:0000256" key="1">
    <source>
        <dbReference type="ARBA" id="ARBA00008891"/>
    </source>
</evidence>
<dbReference type="InterPro" id="IPR000070">
    <property type="entry name" value="Pectinesterase_cat"/>
</dbReference>
<keyword evidence="6" id="KW-0456">Lyase</keyword>
<dbReference type="SUPFAM" id="SSF51126">
    <property type="entry name" value="Pectin lyase-like"/>
    <property type="match status" value="1"/>
</dbReference>
<keyword evidence="4" id="KW-0732">Signal</keyword>
<feature type="domain" description="Pectinesterase catalytic" evidence="5">
    <location>
        <begin position="27"/>
        <end position="91"/>
    </location>
</feature>
<dbReference type="InterPro" id="IPR011050">
    <property type="entry name" value="Pectin_lyase_fold/virulence"/>
</dbReference>
<dbReference type="SUPFAM" id="SSF81853">
    <property type="entry name" value="Family 10 polysaccharide lyase"/>
    <property type="match status" value="1"/>
</dbReference>
<gene>
    <name evidence="6" type="primary">pelA</name>
    <name evidence="6" type="ORF">ROI90_13935</name>
</gene>